<feature type="domain" description="PPIase FKBP-type" evidence="6">
    <location>
        <begin position="129"/>
        <end position="233"/>
    </location>
</feature>
<dbReference type="EC" id="5.2.1.8" evidence="2 4"/>
<dbReference type="RefSeq" id="WP_185789633.1">
    <property type="nucleotide sequence ID" value="NZ_CANMIT010000009.1"/>
</dbReference>
<dbReference type="AlphaFoldDB" id="A0A842IXA7"/>
<keyword evidence="3 4" id="KW-0697">Rotamase</keyword>
<keyword evidence="4" id="KW-0413">Isomerase</keyword>
<feature type="chain" id="PRO_5032282788" description="peptidylprolyl isomerase" evidence="5">
    <location>
        <begin position="21"/>
        <end position="342"/>
    </location>
</feature>
<accession>A0A842IXA7</accession>
<dbReference type="Gene3D" id="3.10.50.40">
    <property type="match status" value="1"/>
</dbReference>
<evidence type="ECO:0000256" key="1">
    <source>
        <dbReference type="ARBA" id="ARBA00000971"/>
    </source>
</evidence>
<comment type="caution">
    <text evidence="7">The sequence shown here is derived from an EMBL/GenBank/DDBJ whole genome shotgun (WGS) entry which is preliminary data.</text>
</comment>
<proteinExistence type="predicted"/>
<evidence type="ECO:0000256" key="2">
    <source>
        <dbReference type="ARBA" id="ARBA00013194"/>
    </source>
</evidence>
<dbReference type="InterPro" id="IPR001179">
    <property type="entry name" value="PPIase_FKBP_dom"/>
</dbReference>
<keyword evidence="8" id="KW-1185">Reference proteome</keyword>
<gene>
    <name evidence="7" type="ORF">H7F21_12550</name>
</gene>
<organism evidence="7 8">
    <name type="scientific">Winogradskyella flava</name>
    <dbReference type="NCBI Taxonomy" id="1884876"/>
    <lineage>
        <taxon>Bacteria</taxon>
        <taxon>Pseudomonadati</taxon>
        <taxon>Bacteroidota</taxon>
        <taxon>Flavobacteriia</taxon>
        <taxon>Flavobacteriales</taxon>
        <taxon>Flavobacteriaceae</taxon>
        <taxon>Winogradskyella</taxon>
    </lineage>
</organism>
<dbReference type="EMBL" id="JACLCP010000003">
    <property type="protein sequence ID" value="MBC2845927.1"/>
    <property type="molecule type" value="Genomic_DNA"/>
</dbReference>
<reference evidence="7" key="1">
    <citation type="submission" date="2020-08" db="EMBL/GenBank/DDBJ databases">
        <title>Winogradskyella ouciana sp. nov., isolated from the hadal seawater of the Mariana Trench.</title>
        <authorList>
            <person name="He X."/>
        </authorList>
    </citation>
    <scope>NUCLEOTIDE SEQUENCE [LARGE SCALE GENOMIC DNA]</scope>
    <source>
        <strain evidence="7">KCTC 52348</strain>
    </source>
</reference>
<dbReference type="Proteomes" id="UP000533900">
    <property type="component" value="Unassembled WGS sequence"/>
</dbReference>
<protein>
    <recommendedName>
        <fullName evidence="2 4">peptidylprolyl isomerase</fullName>
        <ecNumber evidence="2 4">5.2.1.8</ecNumber>
    </recommendedName>
</protein>
<sequence>MKVKPFKLVFLLMAVFPALLISCGGDDDDDGPTFVEEDRAEQQIVDDSTLVAYLTTHYYNSSLFESDEDFKYDDIIITELEEGETVPDGHTLLMDAVETRTTTYLEADYKYYILRLDQGDEEAGLPRFTDQVRVRYEGSNVVGGDVFDSSVTPVDLFLQGNLISTFGTIKGWQLVMPTFNAGFLDGIVNGIVNYRDYGLGVMFIPSGLGYFSGTTTGSSYANLIFKFELLQYQEEDHDNDGIPSYVEDLDNSLEVTDDDTDDNNFPNFIDIDDDGDGVSTFNELVQTEYTEEPVLAANEYIYSRNENTGIIITVKAVDDNNNGILDYLDETVTTNYNENETN</sequence>
<dbReference type="GO" id="GO:0003755">
    <property type="term" value="F:peptidyl-prolyl cis-trans isomerase activity"/>
    <property type="evidence" value="ECO:0007669"/>
    <property type="project" value="UniProtKB-KW"/>
</dbReference>
<name>A0A842IXA7_9FLAO</name>
<dbReference type="PROSITE" id="PS50059">
    <property type="entry name" value="FKBP_PPIASE"/>
    <property type="match status" value="1"/>
</dbReference>
<keyword evidence="5" id="KW-0732">Signal</keyword>
<dbReference type="PROSITE" id="PS51257">
    <property type="entry name" value="PROKAR_LIPOPROTEIN"/>
    <property type="match status" value="1"/>
</dbReference>
<comment type="catalytic activity">
    <reaction evidence="1 4">
        <text>[protein]-peptidylproline (omega=180) = [protein]-peptidylproline (omega=0)</text>
        <dbReference type="Rhea" id="RHEA:16237"/>
        <dbReference type="Rhea" id="RHEA-COMP:10747"/>
        <dbReference type="Rhea" id="RHEA-COMP:10748"/>
        <dbReference type="ChEBI" id="CHEBI:83833"/>
        <dbReference type="ChEBI" id="CHEBI:83834"/>
        <dbReference type="EC" id="5.2.1.8"/>
    </reaction>
</comment>
<evidence type="ECO:0000313" key="8">
    <source>
        <dbReference type="Proteomes" id="UP000533900"/>
    </source>
</evidence>
<evidence type="ECO:0000256" key="4">
    <source>
        <dbReference type="PROSITE-ProRule" id="PRU00277"/>
    </source>
</evidence>
<feature type="signal peptide" evidence="5">
    <location>
        <begin position="1"/>
        <end position="20"/>
    </location>
</feature>
<evidence type="ECO:0000313" key="7">
    <source>
        <dbReference type="EMBL" id="MBC2845927.1"/>
    </source>
</evidence>
<evidence type="ECO:0000256" key="3">
    <source>
        <dbReference type="ARBA" id="ARBA00023110"/>
    </source>
</evidence>
<dbReference type="InterPro" id="IPR046357">
    <property type="entry name" value="PPIase_dom_sf"/>
</dbReference>
<evidence type="ECO:0000256" key="5">
    <source>
        <dbReference type="SAM" id="SignalP"/>
    </source>
</evidence>
<evidence type="ECO:0000259" key="6">
    <source>
        <dbReference type="PROSITE" id="PS50059"/>
    </source>
</evidence>